<keyword evidence="1" id="KW-0812">Transmembrane</keyword>
<proteinExistence type="predicted"/>
<organism evidence="2">
    <name type="scientific">Candidatus Mycoplasma haematohominis</name>
    <dbReference type="NCBI Taxonomy" id="1494318"/>
    <lineage>
        <taxon>Bacteria</taxon>
        <taxon>Bacillati</taxon>
        <taxon>Mycoplasmatota</taxon>
        <taxon>Mollicutes</taxon>
        <taxon>Mycoplasmataceae</taxon>
        <taxon>Mycoplasma</taxon>
    </lineage>
</organism>
<dbReference type="EMBL" id="BIMN01000001">
    <property type="protein sequence ID" value="GCE63388.1"/>
    <property type="molecule type" value="Genomic_DNA"/>
</dbReference>
<name>A0A478FPL4_9MOLU</name>
<protein>
    <submittedName>
        <fullName evidence="2">Uncharacterized protein</fullName>
    </submittedName>
</protein>
<dbReference type="AlphaFoldDB" id="A0A478FPL4"/>
<keyword evidence="1" id="KW-1133">Transmembrane helix</keyword>
<evidence type="ECO:0000256" key="1">
    <source>
        <dbReference type="SAM" id="Phobius"/>
    </source>
</evidence>
<reference evidence="2" key="1">
    <citation type="submission" date="2019-01" db="EMBL/GenBank/DDBJ databases">
        <title>Draft genome sequences of Candidatus Mycoplasma haemohominis SWG34-3 identified from a patient with pyrexia, anemia and liver dysfunction.</title>
        <authorList>
            <person name="Sekizuka T."/>
            <person name="Hattori N."/>
            <person name="Katano H."/>
            <person name="Takuma T."/>
            <person name="Ito T."/>
            <person name="Arai N."/>
            <person name="Yanai R."/>
            <person name="Ishii S."/>
            <person name="Miura Y."/>
            <person name="Tokunaga T."/>
            <person name="Watanabe H."/>
            <person name="Nomura N."/>
            <person name="Eguchi J."/>
            <person name="Arai T."/>
            <person name="Hasegawa H."/>
            <person name="Nakamaki T."/>
            <person name="Wakita T."/>
            <person name="Niki Y."/>
            <person name="Kuroda M."/>
        </authorList>
    </citation>
    <scope>NUCLEOTIDE SEQUENCE [LARGE SCALE GENOMIC DNA]</scope>
    <source>
        <strain evidence="2">SWG34-3</strain>
    </source>
</reference>
<keyword evidence="1" id="KW-0472">Membrane</keyword>
<evidence type="ECO:0000313" key="2">
    <source>
        <dbReference type="EMBL" id="GCE63388.1"/>
    </source>
</evidence>
<gene>
    <name evidence="2" type="ORF">MHSWG343_03840</name>
</gene>
<comment type="caution">
    <text evidence="2">The sequence shown here is derived from an EMBL/GenBank/DDBJ whole genome shotgun (WGS) entry which is preliminary data.</text>
</comment>
<sequence length="222" mass="26223">MALNNFWANFVALFIGTVSITYAATTDGVGRYGIRVWDQFGEKLKPLKNLNDDGVWDEWVDRWVDLVLSHKSPDHKKIKSNYWMNEVIEIGEEKENEQFLNKAIPNITGDDKYKKENDDQKKALAKKPENKPFLLPKIEKLREECKYAYGKYINPDANPKESWFKALEQKSKKSITDDENYAYWKDVYIACYNKWDKNNLPSLWMTKENKHLYLPKSKQKIN</sequence>
<feature type="transmembrane region" description="Helical" evidence="1">
    <location>
        <begin position="6"/>
        <end position="25"/>
    </location>
</feature>
<dbReference type="Proteomes" id="UP000324831">
    <property type="component" value="Unassembled WGS sequence"/>
</dbReference>
<accession>A0A478FPL4</accession>